<sequence>MSKRAAIPDAWDDDWESQADRADAATEVAKAEEPVKLSKAERKTQHEESMRKVWESANEPEPTPFFLAARDNVPLKQEFKPALKLLSRKPAPKVVEKIDPVTGLAKMTIEDDDDEEEQKKDQPTPEELRARAQREREEKQRKYNEARERILGPSSGVSSPGNVTPPTEDSRGSRGKGRGRGNGRQQENSRPQSRSGNKELFDPNYTPKPGVSIQKRGESSRSGRSTPRDEEQVIRAPKGPDASGKGFGFANRGRKQG</sequence>
<evidence type="ECO:0000256" key="1">
    <source>
        <dbReference type="SAM" id="MobiDB-lite"/>
    </source>
</evidence>
<reference evidence="4 5" key="1">
    <citation type="submission" date="2016-03" db="EMBL/GenBank/DDBJ databases">
        <authorList>
            <person name="Ploux O."/>
        </authorList>
    </citation>
    <scope>NUCLEOTIDE SEQUENCE [LARGE SCALE GENOMIC DNA]</scope>
    <source>
        <strain evidence="4 5">UAMH 11012</strain>
    </source>
</reference>
<feature type="compositionally biased region" description="Basic and acidic residues" evidence="1">
    <location>
        <begin position="18"/>
        <end position="54"/>
    </location>
</feature>
<feature type="compositionally biased region" description="Basic and acidic residues" evidence="1">
    <location>
        <begin position="215"/>
        <end position="233"/>
    </location>
</feature>
<evidence type="ECO:0000313" key="5">
    <source>
        <dbReference type="Proteomes" id="UP000184330"/>
    </source>
</evidence>
<dbReference type="InterPro" id="IPR024642">
    <property type="entry name" value="SUZ-C"/>
</dbReference>
<evidence type="ECO:0000313" key="4">
    <source>
        <dbReference type="EMBL" id="CZR62063.1"/>
    </source>
</evidence>
<dbReference type="OrthoDB" id="5422283at2759"/>
<dbReference type="EMBL" id="FJOG01000019">
    <property type="protein sequence ID" value="CZR62063.1"/>
    <property type="molecule type" value="Genomic_DNA"/>
</dbReference>
<dbReference type="PROSITE" id="PS51673">
    <property type="entry name" value="SUZ"/>
    <property type="match status" value="1"/>
</dbReference>
<dbReference type="PROSITE" id="PS51938">
    <property type="entry name" value="SUZ_C"/>
    <property type="match status" value="1"/>
</dbReference>
<feature type="domain" description="SUZ" evidence="2">
    <location>
        <begin position="88"/>
        <end position="155"/>
    </location>
</feature>
<dbReference type="InterPro" id="IPR024771">
    <property type="entry name" value="SUZ"/>
</dbReference>
<feature type="compositionally biased region" description="Basic and acidic residues" evidence="1">
    <location>
        <begin position="117"/>
        <end position="150"/>
    </location>
</feature>
<proteinExistence type="predicted"/>
<feature type="region of interest" description="Disordered" evidence="1">
    <location>
        <begin position="1"/>
        <end position="65"/>
    </location>
</feature>
<organism evidence="4 5">
    <name type="scientific">Phialocephala subalpina</name>
    <dbReference type="NCBI Taxonomy" id="576137"/>
    <lineage>
        <taxon>Eukaryota</taxon>
        <taxon>Fungi</taxon>
        <taxon>Dikarya</taxon>
        <taxon>Ascomycota</taxon>
        <taxon>Pezizomycotina</taxon>
        <taxon>Leotiomycetes</taxon>
        <taxon>Helotiales</taxon>
        <taxon>Mollisiaceae</taxon>
        <taxon>Phialocephala</taxon>
        <taxon>Phialocephala fortinii species complex</taxon>
    </lineage>
</organism>
<evidence type="ECO:0000259" key="2">
    <source>
        <dbReference type="PROSITE" id="PS51673"/>
    </source>
</evidence>
<evidence type="ECO:0000259" key="3">
    <source>
        <dbReference type="PROSITE" id="PS51938"/>
    </source>
</evidence>
<dbReference type="AlphaFoldDB" id="A0A1L7XAK4"/>
<feature type="region of interest" description="Disordered" evidence="1">
    <location>
        <begin position="90"/>
        <end position="257"/>
    </location>
</feature>
<name>A0A1L7XAK4_9HELO</name>
<dbReference type="STRING" id="576137.A0A1L7XAK4"/>
<protein>
    <submittedName>
        <fullName evidence="4">Uncharacterized protein</fullName>
    </submittedName>
</protein>
<dbReference type="Proteomes" id="UP000184330">
    <property type="component" value="Unassembled WGS sequence"/>
</dbReference>
<gene>
    <name evidence="4" type="ORF">PAC_11960</name>
</gene>
<keyword evidence="5" id="KW-1185">Reference proteome</keyword>
<feature type="domain" description="SUZ-C" evidence="3">
    <location>
        <begin position="208"/>
        <end position="251"/>
    </location>
</feature>
<accession>A0A1L7XAK4</accession>
<feature type="compositionally biased region" description="Low complexity" evidence="1">
    <location>
        <begin position="152"/>
        <end position="166"/>
    </location>
</feature>